<sequence length="198" mass="22275">MKLDRQTIQTATIELLNEKGLDALSMRALAQKLDVKAASLYFHLKNKNDLMELIAELISARVYDRLQAVDQVDFSCLAHVLREELKRVNDSPKIFENTYPFTPYRTKLITLAIKTIRDLGVDEKHLTVAGNMGNNFVLSYVADEQYFAQTAQLAMPKEFAANMPAPIDMANPEQAFDYGLAIFLNGLKAMAEHDSTDS</sequence>
<dbReference type="PANTHER" id="PTHR30055:SF234">
    <property type="entry name" value="HTH-TYPE TRANSCRIPTIONAL REGULATOR BETI"/>
    <property type="match status" value="1"/>
</dbReference>
<evidence type="ECO:0000259" key="6">
    <source>
        <dbReference type="PROSITE" id="PS50977"/>
    </source>
</evidence>
<evidence type="ECO:0000256" key="4">
    <source>
        <dbReference type="ARBA" id="ARBA00023163"/>
    </source>
</evidence>
<dbReference type="InterPro" id="IPR050109">
    <property type="entry name" value="HTH-type_TetR-like_transc_reg"/>
</dbReference>
<evidence type="ECO:0000256" key="3">
    <source>
        <dbReference type="ARBA" id="ARBA00023125"/>
    </source>
</evidence>
<keyword evidence="1" id="KW-0678">Repressor</keyword>
<dbReference type="PRINTS" id="PR00400">
    <property type="entry name" value="TETREPRESSOR"/>
</dbReference>
<protein>
    <recommendedName>
        <fullName evidence="6">HTH tetR-type domain-containing protein</fullName>
    </recommendedName>
</protein>
<dbReference type="STRING" id="1400520.LFAB_16730"/>
<dbReference type="EMBL" id="AWWK01000094">
    <property type="protein sequence ID" value="ETY72600.1"/>
    <property type="molecule type" value="Genomic_DNA"/>
</dbReference>
<evidence type="ECO:0000313" key="8">
    <source>
        <dbReference type="Proteomes" id="UP000019247"/>
    </source>
</evidence>
<dbReference type="Pfam" id="PF00440">
    <property type="entry name" value="TetR_N"/>
    <property type="match status" value="1"/>
</dbReference>
<reference evidence="7 8" key="1">
    <citation type="journal article" date="2014" name="Genome Announc.">
        <title>Genome Sequence of Lactobacillus fabifermentans Strain T30PCM01, Isolated from Fermenting Grape Marc.</title>
        <authorList>
            <person name="Treu L."/>
            <person name="Vendramin V."/>
            <person name="Bovo B."/>
            <person name="Giacomini A."/>
            <person name="Corich V."/>
            <person name="Campanaro S."/>
        </authorList>
    </citation>
    <scope>NUCLEOTIDE SEQUENCE [LARGE SCALE GENOMIC DNA]</scope>
    <source>
        <strain evidence="7 8">T30PCM01</strain>
    </source>
</reference>
<dbReference type="InterPro" id="IPR036271">
    <property type="entry name" value="Tet_transcr_reg_TetR-rel_C_sf"/>
</dbReference>
<dbReference type="PRINTS" id="PR00455">
    <property type="entry name" value="HTHTETR"/>
</dbReference>
<feature type="domain" description="HTH tetR-type" evidence="6">
    <location>
        <begin position="2"/>
        <end position="62"/>
    </location>
</feature>
<gene>
    <name evidence="7" type="ORF">LFAB_16730</name>
</gene>
<dbReference type="SUPFAM" id="SSF48498">
    <property type="entry name" value="Tetracyclin repressor-like, C-terminal domain"/>
    <property type="match status" value="1"/>
</dbReference>
<dbReference type="PROSITE" id="PS50977">
    <property type="entry name" value="HTH_TETR_2"/>
    <property type="match status" value="1"/>
</dbReference>
<proteinExistence type="predicted"/>
<dbReference type="SUPFAM" id="SSF46689">
    <property type="entry name" value="Homeodomain-like"/>
    <property type="match status" value="1"/>
</dbReference>
<dbReference type="Pfam" id="PF02909">
    <property type="entry name" value="TetR_C_1"/>
    <property type="match status" value="1"/>
</dbReference>
<evidence type="ECO:0000313" key="7">
    <source>
        <dbReference type="EMBL" id="ETY72600.1"/>
    </source>
</evidence>
<dbReference type="Gene3D" id="1.10.10.60">
    <property type="entry name" value="Homeodomain-like"/>
    <property type="match status" value="1"/>
</dbReference>
<dbReference type="Proteomes" id="UP000019247">
    <property type="component" value="Unassembled WGS sequence"/>
</dbReference>
<comment type="caution">
    <text evidence="7">The sequence shown here is derived from an EMBL/GenBank/DDBJ whole genome shotgun (WGS) entry which is preliminary data.</text>
</comment>
<name>W6TBG5_9LACO</name>
<organism evidence="7 8">
    <name type="scientific">Lactiplantibacillus fabifermentans T30PCM01</name>
    <dbReference type="NCBI Taxonomy" id="1400520"/>
    <lineage>
        <taxon>Bacteria</taxon>
        <taxon>Bacillati</taxon>
        <taxon>Bacillota</taxon>
        <taxon>Bacilli</taxon>
        <taxon>Lactobacillales</taxon>
        <taxon>Lactobacillaceae</taxon>
        <taxon>Lactiplantibacillus</taxon>
    </lineage>
</organism>
<dbReference type="HOGENOM" id="CLU_069543_2_1_9"/>
<evidence type="ECO:0000256" key="5">
    <source>
        <dbReference type="PROSITE-ProRule" id="PRU00335"/>
    </source>
</evidence>
<dbReference type="InterPro" id="IPR009057">
    <property type="entry name" value="Homeodomain-like_sf"/>
</dbReference>
<dbReference type="GO" id="GO:0045892">
    <property type="term" value="P:negative regulation of DNA-templated transcription"/>
    <property type="evidence" value="ECO:0007669"/>
    <property type="project" value="InterPro"/>
</dbReference>
<evidence type="ECO:0000256" key="2">
    <source>
        <dbReference type="ARBA" id="ARBA00023015"/>
    </source>
</evidence>
<dbReference type="GO" id="GO:0003700">
    <property type="term" value="F:DNA-binding transcription factor activity"/>
    <property type="evidence" value="ECO:0007669"/>
    <property type="project" value="TreeGrafter"/>
</dbReference>
<dbReference type="InterPro" id="IPR004111">
    <property type="entry name" value="Repressor_TetR_C"/>
</dbReference>
<dbReference type="RefSeq" id="WP_051502099.1">
    <property type="nucleotide sequence ID" value="NZ_KK036540.1"/>
</dbReference>
<dbReference type="Gene3D" id="1.10.357.10">
    <property type="entry name" value="Tetracycline Repressor, domain 2"/>
    <property type="match status" value="1"/>
</dbReference>
<dbReference type="GO" id="GO:0000976">
    <property type="term" value="F:transcription cis-regulatory region binding"/>
    <property type="evidence" value="ECO:0007669"/>
    <property type="project" value="TreeGrafter"/>
</dbReference>
<accession>W6TBG5</accession>
<dbReference type="GO" id="GO:0046677">
    <property type="term" value="P:response to antibiotic"/>
    <property type="evidence" value="ECO:0007669"/>
    <property type="project" value="InterPro"/>
</dbReference>
<dbReference type="AlphaFoldDB" id="W6TBG5"/>
<feature type="DNA-binding region" description="H-T-H motif" evidence="5">
    <location>
        <begin position="25"/>
        <end position="44"/>
    </location>
</feature>
<keyword evidence="2" id="KW-0805">Transcription regulation</keyword>
<dbReference type="eggNOG" id="COG1309">
    <property type="taxonomic scope" value="Bacteria"/>
</dbReference>
<dbReference type="InterPro" id="IPR003012">
    <property type="entry name" value="Tet_transcr_reg_TetR"/>
</dbReference>
<dbReference type="PANTHER" id="PTHR30055">
    <property type="entry name" value="HTH-TYPE TRANSCRIPTIONAL REGULATOR RUTR"/>
    <property type="match status" value="1"/>
</dbReference>
<evidence type="ECO:0000256" key="1">
    <source>
        <dbReference type="ARBA" id="ARBA00022491"/>
    </source>
</evidence>
<dbReference type="PATRIC" id="fig|1400520.3.peg.3289"/>
<keyword evidence="3 5" id="KW-0238">DNA-binding</keyword>
<keyword evidence="4" id="KW-0804">Transcription</keyword>
<dbReference type="InterPro" id="IPR001647">
    <property type="entry name" value="HTH_TetR"/>
</dbReference>